<evidence type="ECO:0000256" key="4">
    <source>
        <dbReference type="ARBA" id="ARBA00023163"/>
    </source>
</evidence>
<dbReference type="GO" id="GO:0000976">
    <property type="term" value="F:transcription cis-regulatory region binding"/>
    <property type="evidence" value="ECO:0007669"/>
    <property type="project" value="TreeGrafter"/>
</dbReference>
<evidence type="ECO:0000256" key="3">
    <source>
        <dbReference type="ARBA" id="ARBA00023125"/>
    </source>
</evidence>
<evidence type="ECO:0000256" key="2">
    <source>
        <dbReference type="ARBA" id="ARBA00023015"/>
    </source>
</evidence>
<dbReference type="InterPro" id="IPR039538">
    <property type="entry name" value="BetI_C"/>
</dbReference>
<feature type="domain" description="HTH tetR-type" evidence="6">
    <location>
        <begin position="8"/>
        <end position="68"/>
    </location>
</feature>
<keyword evidence="3 5" id="KW-0238">DNA-binding</keyword>
<sequence length="211" mass="23066">MARPSRAHERRADLVAAARRAVLDRGVLDLRLRDVAEEAGLSPGSVLYYFPTLTDLLREVQREAVDRFCGAREEAVRDESDPRRRLTAMIRSGLPSDPRDELCVLLYELGTVARRDASYAAQHIRLYERQVGIYAAILEAGAATGVFTLTRDAASIARNLVALEDGYGLHITMAVPTIDVARAESLLLACASDATGCDLSTPEPGDQRGDR</sequence>
<evidence type="ECO:0000256" key="5">
    <source>
        <dbReference type="PROSITE-ProRule" id="PRU00335"/>
    </source>
</evidence>
<feature type="DNA-binding region" description="H-T-H motif" evidence="5">
    <location>
        <begin position="31"/>
        <end position="50"/>
    </location>
</feature>
<keyword evidence="1" id="KW-0678">Repressor</keyword>
<reference evidence="7 8" key="1">
    <citation type="submission" date="2018-10" db="EMBL/GenBank/DDBJ databases">
        <title>Genomic Encyclopedia of Archaeal and Bacterial Type Strains, Phase II (KMG-II): from individual species to whole genera.</title>
        <authorList>
            <person name="Goeker M."/>
        </authorList>
    </citation>
    <scope>NUCLEOTIDE SEQUENCE [LARGE SCALE GENOMIC DNA]</scope>
    <source>
        <strain evidence="7 8">DSM 43383</strain>
    </source>
</reference>
<dbReference type="PANTHER" id="PTHR30055:SF219">
    <property type="entry name" value="TRANSCRIPTIONAL REGULATORY PROTEIN"/>
    <property type="match status" value="1"/>
</dbReference>
<dbReference type="GO" id="GO:0003700">
    <property type="term" value="F:DNA-binding transcription factor activity"/>
    <property type="evidence" value="ECO:0007669"/>
    <property type="project" value="TreeGrafter"/>
</dbReference>
<protein>
    <submittedName>
        <fullName evidence="7">TetR family transcriptional regulator</fullName>
    </submittedName>
</protein>
<dbReference type="SUPFAM" id="SSF46689">
    <property type="entry name" value="Homeodomain-like"/>
    <property type="match status" value="1"/>
</dbReference>
<dbReference type="InterPro" id="IPR036271">
    <property type="entry name" value="Tet_transcr_reg_TetR-rel_C_sf"/>
</dbReference>
<comment type="caution">
    <text evidence="7">The sequence shown here is derived from an EMBL/GenBank/DDBJ whole genome shotgun (WGS) entry which is preliminary data.</text>
</comment>
<dbReference type="InterPro" id="IPR009057">
    <property type="entry name" value="Homeodomain-like_sf"/>
</dbReference>
<dbReference type="InterPro" id="IPR050109">
    <property type="entry name" value="HTH-type_TetR-like_transc_reg"/>
</dbReference>
<dbReference type="PANTHER" id="PTHR30055">
    <property type="entry name" value="HTH-TYPE TRANSCRIPTIONAL REGULATOR RUTR"/>
    <property type="match status" value="1"/>
</dbReference>
<dbReference type="AlphaFoldDB" id="A0A495QBX8"/>
<dbReference type="Pfam" id="PF13977">
    <property type="entry name" value="TetR_C_6"/>
    <property type="match status" value="1"/>
</dbReference>
<proteinExistence type="predicted"/>
<accession>A0A495QBX8</accession>
<evidence type="ECO:0000313" key="8">
    <source>
        <dbReference type="Proteomes" id="UP000274601"/>
    </source>
</evidence>
<evidence type="ECO:0000259" key="6">
    <source>
        <dbReference type="PROSITE" id="PS50977"/>
    </source>
</evidence>
<gene>
    <name evidence="7" type="ORF">BZB76_6143</name>
</gene>
<dbReference type="OrthoDB" id="3288227at2"/>
<keyword evidence="4" id="KW-0804">Transcription</keyword>
<organism evidence="7 8">
    <name type="scientific">Actinomadura pelletieri DSM 43383</name>
    <dbReference type="NCBI Taxonomy" id="1120940"/>
    <lineage>
        <taxon>Bacteria</taxon>
        <taxon>Bacillati</taxon>
        <taxon>Actinomycetota</taxon>
        <taxon>Actinomycetes</taxon>
        <taxon>Streptosporangiales</taxon>
        <taxon>Thermomonosporaceae</taxon>
        <taxon>Actinomadura</taxon>
    </lineage>
</organism>
<dbReference type="Gene3D" id="1.10.357.10">
    <property type="entry name" value="Tetracycline Repressor, domain 2"/>
    <property type="match status" value="1"/>
</dbReference>
<keyword evidence="2" id="KW-0805">Transcription regulation</keyword>
<dbReference type="SUPFAM" id="SSF48498">
    <property type="entry name" value="Tetracyclin repressor-like, C-terminal domain"/>
    <property type="match status" value="1"/>
</dbReference>
<dbReference type="Pfam" id="PF00440">
    <property type="entry name" value="TetR_N"/>
    <property type="match status" value="1"/>
</dbReference>
<dbReference type="EMBL" id="RBWU01000007">
    <property type="protein sequence ID" value="RKS69004.1"/>
    <property type="molecule type" value="Genomic_DNA"/>
</dbReference>
<dbReference type="InterPro" id="IPR001647">
    <property type="entry name" value="HTH_TetR"/>
</dbReference>
<evidence type="ECO:0000313" key="7">
    <source>
        <dbReference type="EMBL" id="RKS69004.1"/>
    </source>
</evidence>
<dbReference type="Proteomes" id="UP000274601">
    <property type="component" value="Unassembled WGS sequence"/>
</dbReference>
<dbReference type="PROSITE" id="PS50977">
    <property type="entry name" value="HTH_TETR_2"/>
    <property type="match status" value="1"/>
</dbReference>
<evidence type="ECO:0000256" key="1">
    <source>
        <dbReference type="ARBA" id="ARBA00022491"/>
    </source>
</evidence>
<name>A0A495QBX8_9ACTN</name>
<dbReference type="RefSeq" id="WP_121437819.1">
    <property type="nucleotide sequence ID" value="NZ_RBWU01000007.1"/>
</dbReference>
<keyword evidence="8" id="KW-1185">Reference proteome</keyword>